<dbReference type="InterPro" id="IPR058625">
    <property type="entry name" value="MdtA-like_BSH"/>
</dbReference>
<dbReference type="RefSeq" id="WP_255028327.1">
    <property type="nucleotide sequence ID" value="NZ_JANDHW010000017.1"/>
</dbReference>
<evidence type="ECO:0000256" key="2">
    <source>
        <dbReference type="SAM" id="MobiDB-lite"/>
    </source>
</evidence>
<evidence type="ECO:0000259" key="5">
    <source>
        <dbReference type="Pfam" id="PF25954"/>
    </source>
</evidence>
<dbReference type="Pfam" id="PF25975">
    <property type="entry name" value="CzcB_C"/>
    <property type="match status" value="1"/>
</dbReference>
<feature type="region of interest" description="Disordered" evidence="2">
    <location>
        <begin position="369"/>
        <end position="398"/>
    </location>
</feature>
<keyword evidence="3" id="KW-0812">Transmembrane</keyword>
<keyword evidence="3" id="KW-1133">Transmembrane helix</keyword>
<evidence type="ECO:0000313" key="7">
    <source>
        <dbReference type="EMBL" id="MCP9612945.1"/>
    </source>
</evidence>
<comment type="caution">
    <text evidence="7">The sequence shown here is derived from an EMBL/GenBank/DDBJ whole genome shotgun (WGS) entry which is preliminary data.</text>
</comment>
<feature type="domain" description="CusB-like beta-barrel" evidence="5">
    <location>
        <begin position="210"/>
        <end position="283"/>
    </location>
</feature>
<dbReference type="EMBL" id="JANDHW010000017">
    <property type="protein sequence ID" value="MCP9612945.1"/>
    <property type="molecule type" value="Genomic_DNA"/>
</dbReference>
<accession>A0ABT1MK06</accession>
<evidence type="ECO:0000259" key="4">
    <source>
        <dbReference type="Pfam" id="PF25917"/>
    </source>
</evidence>
<dbReference type="InterPro" id="IPR058792">
    <property type="entry name" value="Beta-barrel_RND_2"/>
</dbReference>
<dbReference type="Pfam" id="PF25917">
    <property type="entry name" value="BSH_RND"/>
    <property type="match status" value="1"/>
</dbReference>
<evidence type="ECO:0000313" key="8">
    <source>
        <dbReference type="Proteomes" id="UP001205603"/>
    </source>
</evidence>
<keyword evidence="8" id="KW-1185">Reference proteome</keyword>
<evidence type="ECO:0000259" key="6">
    <source>
        <dbReference type="Pfam" id="PF25975"/>
    </source>
</evidence>
<name>A0ABT1MK06_9BACT</name>
<reference evidence="7 8" key="1">
    <citation type="submission" date="2022-07" db="EMBL/GenBank/DDBJ databases">
        <title>Fecal culturing of patients with breast cancer.</title>
        <authorList>
            <person name="Teng N.M.Y."/>
            <person name="Kiu R."/>
            <person name="Evans R."/>
            <person name="Baker D.J."/>
            <person name="Zenner C."/>
            <person name="Robinson S.D."/>
            <person name="Hall L.J."/>
        </authorList>
    </citation>
    <scope>NUCLEOTIDE SEQUENCE [LARGE SCALE GENOMIC DNA]</scope>
    <source>
        <strain evidence="7 8">LH1063</strain>
    </source>
</reference>
<evidence type="ECO:0000256" key="1">
    <source>
        <dbReference type="ARBA" id="ARBA00009477"/>
    </source>
</evidence>
<dbReference type="PANTHER" id="PTHR30469">
    <property type="entry name" value="MULTIDRUG RESISTANCE PROTEIN MDTA"/>
    <property type="match status" value="1"/>
</dbReference>
<sequence>MNKKKVITSIIILVIAGIAAWLIWGSSPKHPITFETAKVTKDTISNMVTATGTIEPITQVEVGTQVSGIISKLYVDYNSEVTKGQIIAELDKTNLLNELASKRSNMATSKTEYEYKLKNYTRTKTLFDKKMVSDTDYETALYEYETAKNNYDISKNELAKAETNLGYATIYSPIDGVVLSKEVEEGQTVAASYSTPTLFTIAQDLTQMQVVADVDEADIGEVKDGQRVSFTVDAYPNDIFEGHVSQVRQEATTTNNVVTYEVVINSPNPDLKLKPGLTANITIYTLEKNDVLCVSSKALRFTPDKALIGPDDKVVDAEGKHKIWTREGKTFTAHPVEIGISNGTLTEIISGIAEGTPVITSVIIGQMPGQSISPENENGEKAETNPFMPGPPGSKKKK</sequence>
<dbReference type="SUPFAM" id="SSF111369">
    <property type="entry name" value="HlyD-like secretion proteins"/>
    <property type="match status" value="1"/>
</dbReference>
<feature type="domain" description="CzcB-like C-terminal circularly permuted SH3-like" evidence="6">
    <location>
        <begin position="314"/>
        <end position="360"/>
    </location>
</feature>
<dbReference type="NCBIfam" id="TIGR01730">
    <property type="entry name" value="RND_mfp"/>
    <property type="match status" value="1"/>
</dbReference>
<dbReference type="Gene3D" id="2.40.420.20">
    <property type="match status" value="1"/>
</dbReference>
<feature type="domain" description="Multidrug resistance protein MdtA-like barrel-sandwich hybrid" evidence="4">
    <location>
        <begin position="59"/>
        <end position="198"/>
    </location>
</feature>
<dbReference type="Gene3D" id="1.10.287.470">
    <property type="entry name" value="Helix hairpin bin"/>
    <property type="match status" value="1"/>
</dbReference>
<dbReference type="Proteomes" id="UP001205603">
    <property type="component" value="Unassembled WGS sequence"/>
</dbReference>
<feature type="transmembrane region" description="Helical" evidence="3">
    <location>
        <begin position="7"/>
        <end position="24"/>
    </location>
</feature>
<dbReference type="Gene3D" id="2.40.30.170">
    <property type="match status" value="1"/>
</dbReference>
<protein>
    <submittedName>
        <fullName evidence="7">Efflux RND transporter periplasmic adaptor subunit</fullName>
    </submittedName>
</protein>
<dbReference type="PANTHER" id="PTHR30469:SF33">
    <property type="entry name" value="SLR1207 PROTEIN"/>
    <property type="match status" value="1"/>
</dbReference>
<dbReference type="InterPro" id="IPR006143">
    <property type="entry name" value="RND_pump_MFP"/>
</dbReference>
<evidence type="ECO:0000256" key="3">
    <source>
        <dbReference type="SAM" id="Phobius"/>
    </source>
</evidence>
<keyword evidence="3" id="KW-0472">Membrane</keyword>
<comment type="similarity">
    <text evidence="1">Belongs to the membrane fusion protein (MFP) (TC 8.A.1) family.</text>
</comment>
<proteinExistence type="inferred from homology"/>
<dbReference type="InterPro" id="IPR058649">
    <property type="entry name" value="CzcB_C"/>
</dbReference>
<gene>
    <name evidence="7" type="ORF">NMU02_12670</name>
</gene>
<dbReference type="Gene3D" id="2.40.50.100">
    <property type="match status" value="1"/>
</dbReference>
<organism evidence="7 8">
    <name type="scientific">Coprobacter tertius</name>
    <dbReference type="NCBI Taxonomy" id="2944915"/>
    <lineage>
        <taxon>Bacteria</taxon>
        <taxon>Pseudomonadati</taxon>
        <taxon>Bacteroidota</taxon>
        <taxon>Bacteroidia</taxon>
        <taxon>Bacteroidales</taxon>
        <taxon>Barnesiellaceae</taxon>
        <taxon>Coprobacter</taxon>
    </lineage>
</organism>
<dbReference type="Pfam" id="PF25954">
    <property type="entry name" value="Beta-barrel_RND_2"/>
    <property type="match status" value="1"/>
</dbReference>